<dbReference type="HOGENOM" id="CLU_2643245_0_0_1"/>
<evidence type="ECO:0000313" key="1">
    <source>
        <dbReference type="EMBL" id="EKX36417.1"/>
    </source>
</evidence>
<protein>
    <submittedName>
        <fullName evidence="1 2">Uncharacterized protein</fullName>
    </submittedName>
</protein>
<dbReference type="PaxDb" id="55529-EKX36417"/>
<accession>L1IJY7</accession>
<gene>
    <name evidence="1" type="ORF">GUITHDRAFT_155244</name>
</gene>
<proteinExistence type="predicted"/>
<organism evidence="1">
    <name type="scientific">Guillardia theta (strain CCMP2712)</name>
    <name type="common">Cryptophyte</name>
    <dbReference type="NCBI Taxonomy" id="905079"/>
    <lineage>
        <taxon>Eukaryota</taxon>
        <taxon>Cryptophyceae</taxon>
        <taxon>Pyrenomonadales</taxon>
        <taxon>Geminigeraceae</taxon>
        <taxon>Guillardia</taxon>
    </lineage>
</organism>
<dbReference type="KEGG" id="gtt:GUITHDRAFT_155244"/>
<evidence type="ECO:0000313" key="3">
    <source>
        <dbReference type="Proteomes" id="UP000011087"/>
    </source>
</evidence>
<sequence length="77" mass="8962">MLVTISTRYNDDGIHTWNVHSPNWIYQGGPNQSWQDIHDTTYNQWDGLDDSTASWHVTQPVDNLKVEQWLGNVIGMY</sequence>
<dbReference type="RefSeq" id="XP_005823397.1">
    <property type="nucleotide sequence ID" value="XM_005823340.1"/>
</dbReference>
<dbReference type="Proteomes" id="UP000011087">
    <property type="component" value="Unassembled WGS sequence"/>
</dbReference>
<dbReference type="EnsemblProtists" id="EKX36417">
    <property type="protein sequence ID" value="EKX36417"/>
    <property type="gene ID" value="GUITHDRAFT_155244"/>
</dbReference>
<reference evidence="3" key="2">
    <citation type="submission" date="2012-11" db="EMBL/GenBank/DDBJ databases">
        <authorList>
            <person name="Kuo A."/>
            <person name="Curtis B.A."/>
            <person name="Tanifuji G."/>
            <person name="Burki F."/>
            <person name="Gruber A."/>
            <person name="Irimia M."/>
            <person name="Maruyama S."/>
            <person name="Arias M.C."/>
            <person name="Ball S.G."/>
            <person name="Gile G.H."/>
            <person name="Hirakawa Y."/>
            <person name="Hopkins J.F."/>
            <person name="Rensing S.A."/>
            <person name="Schmutz J."/>
            <person name="Symeonidi A."/>
            <person name="Elias M."/>
            <person name="Eveleigh R.J."/>
            <person name="Herman E.K."/>
            <person name="Klute M.J."/>
            <person name="Nakayama T."/>
            <person name="Obornik M."/>
            <person name="Reyes-Prieto A."/>
            <person name="Armbrust E.V."/>
            <person name="Aves S.J."/>
            <person name="Beiko R.G."/>
            <person name="Coutinho P."/>
            <person name="Dacks J.B."/>
            <person name="Durnford D.G."/>
            <person name="Fast N.M."/>
            <person name="Green B.R."/>
            <person name="Grisdale C."/>
            <person name="Hempe F."/>
            <person name="Henrissat B."/>
            <person name="Hoppner M.P."/>
            <person name="Ishida K.-I."/>
            <person name="Kim E."/>
            <person name="Koreny L."/>
            <person name="Kroth P.G."/>
            <person name="Liu Y."/>
            <person name="Malik S.-B."/>
            <person name="Maier U.G."/>
            <person name="McRose D."/>
            <person name="Mock T."/>
            <person name="Neilson J.A."/>
            <person name="Onodera N.T."/>
            <person name="Poole A.M."/>
            <person name="Pritham E.J."/>
            <person name="Richards T.A."/>
            <person name="Rocap G."/>
            <person name="Roy S.W."/>
            <person name="Sarai C."/>
            <person name="Schaack S."/>
            <person name="Shirato S."/>
            <person name="Slamovits C.H."/>
            <person name="Spencer D.F."/>
            <person name="Suzuki S."/>
            <person name="Worden A.Z."/>
            <person name="Zauner S."/>
            <person name="Barry K."/>
            <person name="Bell C."/>
            <person name="Bharti A.K."/>
            <person name="Crow J.A."/>
            <person name="Grimwood J."/>
            <person name="Kramer R."/>
            <person name="Lindquist E."/>
            <person name="Lucas S."/>
            <person name="Salamov A."/>
            <person name="McFadden G.I."/>
            <person name="Lane C.E."/>
            <person name="Keeling P.J."/>
            <person name="Gray M.W."/>
            <person name="Grigoriev I.V."/>
            <person name="Archibald J.M."/>
        </authorList>
    </citation>
    <scope>NUCLEOTIDE SEQUENCE</scope>
    <source>
        <strain evidence="3">CCMP2712</strain>
    </source>
</reference>
<keyword evidence="3" id="KW-1185">Reference proteome</keyword>
<name>L1IJY7_GUITC</name>
<reference evidence="1 3" key="1">
    <citation type="journal article" date="2012" name="Nature">
        <title>Algal genomes reveal evolutionary mosaicism and the fate of nucleomorphs.</title>
        <authorList>
            <consortium name="DOE Joint Genome Institute"/>
            <person name="Curtis B.A."/>
            <person name="Tanifuji G."/>
            <person name="Burki F."/>
            <person name="Gruber A."/>
            <person name="Irimia M."/>
            <person name="Maruyama S."/>
            <person name="Arias M.C."/>
            <person name="Ball S.G."/>
            <person name="Gile G.H."/>
            <person name="Hirakawa Y."/>
            <person name="Hopkins J.F."/>
            <person name="Kuo A."/>
            <person name="Rensing S.A."/>
            <person name="Schmutz J."/>
            <person name="Symeonidi A."/>
            <person name="Elias M."/>
            <person name="Eveleigh R.J."/>
            <person name="Herman E.K."/>
            <person name="Klute M.J."/>
            <person name="Nakayama T."/>
            <person name="Obornik M."/>
            <person name="Reyes-Prieto A."/>
            <person name="Armbrust E.V."/>
            <person name="Aves S.J."/>
            <person name="Beiko R.G."/>
            <person name="Coutinho P."/>
            <person name="Dacks J.B."/>
            <person name="Durnford D.G."/>
            <person name="Fast N.M."/>
            <person name="Green B.R."/>
            <person name="Grisdale C.J."/>
            <person name="Hempel F."/>
            <person name="Henrissat B."/>
            <person name="Hoppner M.P."/>
            <person name="Ishida K."/>
            <person name="Kim E."/>
            <person name="Koreny L."/>
            <person name="Kroth P.G."/>
            <person name="Liu Y."/>
            <person name="Malik S.B."/>
            <person name="Maier U.G."/>
            <person name="McRose D."/>
            <person name="Mock T."/>
            <person name="Neilson J.A."/>
            <person name="Onodera N.T."/>
            <person name="Poole A.M."/>
            <person name="Pritham E.J."/>
            <person name="Richards T.A."/>
            <person name="Rocap G."/>
            <person name="Roy S.W."/>
            <person name="Sarai C."/>
            <person name="Schaack S."/>
            <person name="Shirato S."/>
            <person name="Slamovits C.H."/>
            <person name="Spencer D.F."/>
            <person name="Suzuki S."/>
            <person name="Worden A.Z."/>
            <person name="Zauner S."/>
            <person name="Barry K."/>
            <person name="Bell C."/>
            <person name="Bharti A.K."/>
            <person name="Crow J.A."/>
            <person name="Grimwood J."/>
            <person name="Kramer R."/>
            <person name="Lindquist E."/>
            <person name="Lucas S."/>
            <person name="Salamov A."/>
            <person name="McFadden G.I."/>
            <person name="Lane C.E."/>
            <person name="Keeling P.J."/>
            <person name="Gray M.W."/>
            <person name="Grigoriev I.V."/>
            <person name="Archibald J.M."/>
        </authorList>
    </citation>
    <scope>NUCLEOTIDE SEQUENCE</scope>
    <source>
        <strain evidence="1 3">CCMP2712</strain>
    </source>
</reference>
<dbReference type="EMBL" id="JH993074">
    <property type="protein sequence ID" value="EKX36417.1"/>
    <property type="molecule type" value="Genomic_DNA"/>
</dbReference>
<evidence type="ECO:0000313" key="2">
    <source>
        <dbReference type="EnsemblProtists" id="EKX36417"/>
    </source>
</evidence>
<dbReference type="GeneID" id="17293142"/>
<dbReference type="AlphaFoldDB" id="L1IJY7"/>
<reference evidence="2" key="3">
    <citation type="submission" date="2016-03" db="UniProtKB">
        <authorList>
            <consortium name="EnsemblProtists"/>
        </authorList>
    </citation>
    <scope>IDENTIFICATION</scope>
</reference>